<gene>
    <name evidence="4" type="ORF">PYS65_05800</name>
</gene>
<dbReference type="InterPro" id="IPR046826">
    <property type="entry name" value="PDH_N"/>
</dbReference>
<dbReference type="Pfam" id="PF02153">
    <property type="entry name" value="PDH_N"/>
    <property type="match status" value="1"/>
</dbReference>
<feature type="domain" description="Prephenate/arogenate dehydrogenase" evidence="3">
    <location>
        <begin position="3"/>
        <end position="284"/>
    </location>
</feature>
<sequence>MIRRAVVVGGAGAVGRLFTDRLLASGVQVTVVDTAEPDGSTGRAARLRGDVTAVDFRLAAELGHADLVVLAVPEPVALKAIRGLAAELRPDALLVDTLSVKGPVARAVRAEAPGVQAVGLNPMFAPSLGFEGRPVAAVVVHAGTRTEELLALVETWGATVVRLDEQRHDRLAAASQTLVHAAVLSFGLALTRLDVPAEDLRAAAPPPANALLALLARIASGTPEVYWDVQHGNPEAAPARKALADAVRRLAETVEHGTQADFTDLLTELRTHLGTDLAHHRDTCAALFARI</sequence>
<dbReference type="InterPro" id="IPR046825">
    <property type="entry name" value="PDH_C"/>
</dbReference>
<accession>A0ABY8JYQ7</accession>
<dbReference type="Pfam" id="PF20463">
    <property type="entry name" value="PDH_C"/>
    <property type="match status" value="1"/>
</dbReference>
<dbReference type="InterPro" id="IPR036291">
    <property type="entry name" value="NAD(P)-bd_dom_sf"/>
</dbReference>
<name>A0ABY8JYQ7_9ACTN</name>
<dbReference type="PROSITE" id="PS51176">
    <property type="entry name" value="PDH_ADH"/>
    <property type="match status" value="1"/>
</dbReference>
<evidence type="ECO:0000313" key="4">
    <source>
        <dbReference type="EMBL" id="WGD39685.1"/>
    </source>
</evidence>
<dbReference type="SUPFAM" id="SSF48179">
    <property type="entry name" value="6-phosphogluconate dehydrogenase C-terminal domain-like"/>
    <property type="match status" value="1"/>
</dbReference>
<dbReference type="Proteomes" id="UP001216440">
    <property type="component" value="Chromosome"/>
</dbReference>
<keyword evidence="5" id="KW-1185">Reference proteome</keyword>
<evidence type="ECO:0000313" key="5">
    <source>
        <dbReference type="Proteomes" id="UP001216440"/>
    </source>
</evidence>
<protein>
    <submittedName>
        <fullName evidence="4">Prephenate dehydrogenase/arogenate dehydrogenase family protein</fullName>
    </submittedName>
</protein>
<dbReference type="EMBL" id="CP121682">
    <property type="protein sequence ID" value="WGD39685.1"/>
    <property type="molecule type" value="Genomic_DNA"/>
</dbReference>
<evidence type="ECO:0000256" key="1">
    <source>
        <dbReference type="ARBA" id="ARBA00007964"/>
    </source>
</evidence>
<keyword evidence="2" id="KW-0560">Oxidoreductase</keyword>
<dbReference type="InterPro" id="IPR008927">
    <property type="entry name" value="6-PGluconate_DH-like_C_sf"/>
</dbReference>
<reference evidence="4 5" key="1">
    <citation type="submission" date="2023-03" db="EMBL/GenBank/DDBJ databases">
        <authorList>
            <person name="Mo P."/>
        </authorList>
    </citation>
    <scope>NUCLEOTIDE SEQUENCE [LARGE SCALE GENOMIC DNA]</scope>
    <source>
        <strain evidence="4 5">HUAS 5</strain>
    </source>
</reference>
<dbReference type="Gene3D" id="1.10.3660.10">
    <property type="entry name" value="6-phosphogluconate dehydrogenase C-terminal like domain"/>
    <property type="match status" value="1"/>
</dbReference>
<dbReference type="PANTHER" id="PTHR21363">
    <property type="entry name" value="PREPHENATE DEHYDROGENASE"/>
    <property type="match status" value="1"/>
</dbReference>
<proteinExistence type="inferred from homology"/>
<dbReference type="RefSeq" id="WP_279332701.1">
    <property type="nucleotide sequence ID" value="NZ_CP121682.1"/>
</dbReference>
<dbReference type="PANTHER" id="PTHR21363:SF0">
    <property type="entry name" value="PREPHENATE DEHYDROGENASE [NADP(+)]"/>
    <property type="match status" value="1"/>
</dbReference>
<evidence type="ECO:0000259" key="3">
    <source>
        <dbReference type="PROSITE" id="PS51176"/>
    </source>
</evidence>
<dbReference type="InterPro" id="IPR003099">
    <property type="entry name" value="Prephen_DH"/>
</dbReference>
<dbReference type="Gene3D" id="3.40.50.720">
    <property type="entry name" value="NAD(P)-binding Rossmann-like Domain"/>
    <property type="match status" value="1"/>
</dbReference>
<comment type="similarity">
    <text evidence="1">Belongs to the prephenate/arogenate dehydrogenase family.</text>
</comment>
<dbReference type="InterPro" id="IPR050812">
    <property type="entry name" value="Preph/Arog_dehydrog"/>
</dbReference>
<evidence type="ECO:0000256" key="2">
    <source>
        <dbReference type="ARBA" id="ARBA00023002"/>
    </source>
</evidence>
<organism evidence="4 5">
    <name type="scientific">Streptomyces cathayae</name>
    <dbReference type="NCBI Taxonomy" id="3031124"/>
    <lineage>
        <taxon>Bacteria</taxon>
        <taxon>Bacillati</taxon>
        <taxon>Actinomycetota</taxon>
        <taxon>Actinomycetes</taxon>
        <taxon>Kitasatosporales</taxon>
        <taxon>Streptomycetaceae</taxon>
        <taxon>Streptomyces</taxon>
    </lineage>
</organism>
<dbReference type="SUPFAM" id="SSF51735">
    <property type="entry name" value="NAD(P)-binding Rossmann-fold domains"/>
    <property type="match status" value="1"/>
</dbReference>